<organism evidence="5 6">
    <name type="scientific">Corynebacterium breve</name>
    <dbReference type="NCBI Taxonomy" id="3049799"/>
    <lineage>
        <taxon>Bacteria</taxon>
        <taxon>Bacillati</taxon>
        <taxon>Actinomycetota</taxon>
        <taxon>Actinomycetes</taxon>
        <taxon>Mycobacteriales</taxon>
        <taxon>Corynebacteriaceae</taxon>
        <taxon>Corynebacterium</taxon>
    </lineage>
</organism>
<dbReference type="InterPro" id="IPR002734">
    <property type="entry name" value="RibDG_C"/>
</dbReference>
<evidence type="ECO:0000313" key="6">
    <source>
        <dbReference type="Proteomes" id="UP001225598"/>
    </source>
</evidence>
<dbReference type="InterPro" id="IPR024072">
    <property type="entry name" value="DHFR-like_dom_sf"/>
</dbReference>
<evidence type="ECO:0000256" key="1">
    <source>
        <dbReference type="ARBA" id="ARBA00005104"/>
    </source>
</evidence>
<dbReference type="SUPFAM" id="SSF53597">
    <property type="entry name" value="Dihydrofolate reductase-like"/>
    <property type="match status" value="1"/>
</dbReference>
<dbReference type="PANTHER" id="PTHR38011">
    <property type="entry name" value="DIHYDROFOLATE REDUCTASE FAMILY PROTEIN (AFU_ORTHOLOGUE AFUA_8G06820)"/>
    <property type="match status" value="1"/>
</dbReference>
<gene>
    <name evidence="5" type="ORF">QP027_06260</name>
</gene>
<proteinExistence type="predicted"/>
<name>A0ABY8VHH4_9CORY</name>
<evidence type="ECO:0000256" key="2">
    <source>
        <dbReference type="ARBA" id="ARBA00022857"/>
    </source>
</evidence>
<comment type="pathway">
    <text evidence="1">Cofactor biosynthesis; riboflavin biosynthesis.</text>
</comment>
<dbReference type="Gene3D" id="3.40.430.10">
    <property type="entry name" value="Dihydrofolate Reductase, subunit A"/>
    <property type="match status" value="1"/>
</dbReference>
<evidence type="ECO:0000259" key="4">
    <source>
        <dbReference type="Pfam" id="PF01872"/>
    </source>
</evidence>
<evidence type="ECO:0000256" key="3">
    <source>
        <dbReference type="ARBA" id="ARBA00023002"/>
    </source>
</evidence>
<evidence type="ECO:0000313" key="5">
    <source>
        <dbReference type="EMBL" id="WIM68969.1"/>
    </source>
</evidence>
<keyword evidence="6" id="KW-1185">Reference proteome</keyword>
<keyword evidence="3" id="KW-0560">Oxidoreductase</keyword>
<sequence length="247" mass="26430">MTRPTQIAPAELMGPVLPSGVAELRAIAVATLSGAVSVDGRSHTLGNATDFALLNALRDWSDVVLVGANTARAENYFGVRSTPEQRRARALRGQAEIPPIATIARSLEFDTSAQLFWNTAVPPVILAPHASLTDDRLAYRRAQLTDAGAELVDTGSGSAAEIVAALRDRGFARITCEGGPEIYSLMFHAGVVDKLHLTLAPLVNAPVEHNLLAPRPDGTPYSQEIILEDARATDDSLLFLRYGKKRA</sequence>
<feature type="domain" description="Bacterial bifunctional deaminase-reductase C-terminal" evidence="4">
    <location>
        <begin position="32"/>
        <end position="203"/>
    </location>
</feature>
<dbReference type="PANTHER" id="PTHR38011:SF7">
    <property type="entry name" value="2,5-DIAMINO-6-RIBOSYLAMINO-4(3H)-PYRIMIDINONE 5'-PHOSPHATE REDUCTASE"/>
    <property type="match status" value="1"/>
</dbReference>
<dbReference type="Pfam" id="PF01872">
    <property type="entry name" value="RibD_C"/>
    <property type="match status" value="1"/>
</dbReference>
<dbReference type="NCBIfam" id="NF010663">
    <property type="entry name" value="PRK14059.1-1"/>
    <property type="match status" value="1"/>
</dbReference>
<protein>
    <submittedName>
        <fullName evidence="5">Pyrimidine reductase family protein</fullName>
    </submittedName>
</protein>
<reference evidence="5 6" key="1">
    <citation type="submission" date="2023-05" db="EMBL/GenBank/DDBJ databases">
        <title>Corynebacterium suedekumii sp. nov. and Corynebacterium breve sp. nov. isolated from raw cow's milk.</title>
        <authorList>
            <person name="Baer M.K."/>
            <person name="Mehl L."/>
            <person name="Hellmuth R."/>
            <person name="Marke G."/>
            <person name="Lipski A."/>
        </authorList>
    </citation>
    <scope>NUCLEOTIDE SEQUENCE [LARGE SCALE GENOMIC DNA]</scope>
    <source>
        <strain evidence="5 6">R4</strain>
    </source>
</reference>
<accession>A0ABY8VHH4</accession>
<dbReference type="RefSeq" id="WP_284826868.1">
    <property type="nucleotide sequence ID" value="NZ_CP126969.1"/>
</dbReference>
<dbReference type="EMBL" id="CP126969">
    <property type="protein sequence ID" value="WIM68969.1"/>
    <property type="molecule type" value="Genomic_DNA"/>
</dbReference>
<dbReference type="Proteomes" id="UP001225598">
    <property type="component" value="Chromosome"/>
</dbReference>
<dbReference type="InterPro" id="IPR050765">
    <property type="entry name" value="Riboflavin_Biosynth_HTPR"/>
</dbReference>
<keyword evidence="2" id="KW-0521">NADP</keyword>